<keyword evidence="3" id="KW-0804">Transcription</keyword>
<dbReference type="AlphaFoldDB" id="A0A4Y8WUN5"/>
<dbReference type="EMBL" id="JACHMC010000001">
    <property type="protein sequence ID" value="MBB4881673.1"/>
    <property type="molecule type" value="Genomic_DNA"/>
</dbReference>
<dbReference type="RefSeq" id="WP_135030911.1">
    <property type="nucleotide sequence ID" value="NZ_BMLA01000015.1"/>
</dbReference>
<keyword evidence="1" id="KW-0805">Transcription regulation</keyword>
<dbReference type="SUPFAM" id="SSF46689">
    <property type="entry name" value="Homeodomain-like"/>
    <property type="match status" value="1"/>
</dbReference>
<dbReference type="PRINTS" id="PR00455">
    <property type="entry name" value="HTHTETR"/>
</dbReference>
<dbReference type="InterPro" id="IPR036271">
    <property type="entry name" value="Tet_transcr_reg_TetR-rel_C_sf"/>
</dbReference>
<evidence type="ECO:0000313" key="5">
    <source>
        <dbReference type="Proteomes" id="UP000560081"/>
    </source>
</evidence>
<keyword evidence="2" id="KW-0238">DNA-binding</keyword>
<dbReference type="PANTHER" id="PTHR30055:SF234">
    <property type="entry name" value="HTH-TYPE TRANSCRIPTIONAL REGULATOR BETI"/>
    <property type="match status" value="1"/>
</dbReference>
<dbReference type="InterPro" id="IPR009057">
    <property type="entry name" value="Homeodomain-like_sf"/>
</dbReference>
<dbReference type="InterPro" id="IPR050109">
    <property type="entry name" value="HTH-type_TetR-like_transc_reg"/>
</dbReference>
<gene>
    <name evidence="4" type="ORF">BJ976_000024</name>
</gene>
<dbReference type="GO" id="GO:0003700">
    <property type="term" value="F:DNA-binding transcription factor activity"/>
    <property type="evidence" value="ECO:0007669"/>
    <property type="project" value="TreeGrafter"/>
</dbReference>
<dbReference type="InterPro" id="IPR001647">
    <property type="entry name" value="HTH_TetR"/>
</dbReference>
<accession>A0A4Y8WUN5</accession>
<dbReference type="Pfam" id="PF00440">
    <property type="entry name" value="TetR_N"/>
    <property type="match status" value="1"/>
</dbReference>
<dbReference type="PANTHER" id="PTHR30055">
    <property type="entry name" value="HTH-TYPE TRANSCRIPTIONAL REGULATOR RUTR"/>
    <property type="match status" value="1"/>
</dbReference>
<evidence type="ECO:0000256" key="3">
    <source>
        <dbReference type="ARBA" id="ARBA00023163"/>
    </source>
</evidence>
<sequence length="186" mass="20313">MRSDALANRRDLVSAASGLLAEQGAGMSLRAVAQAAGVGVGTLYRHFPSRVDLLTAVLEDVVERLTAHLERFIEGDEPAAERWLRLSRALADEELANLLAARDSLGPDEGPPPERMAEAERVIMALTDRAVDLARRDGLVADGVGGHDWFTGLLIVTRPPLPALEAYVSEQRDWLLRVYLRGLRPD</sequence>
<keyword evidence="5" id="KW-1185">Reference proteome</keyword>
<reference evidence="4 5" key="1">
    <citation type="submission" date="2020-08" db="EMBL/GenBank/DDBJ databases">
        <title>Sequencing the genomes of 1000 actinobacteria strains.</title>
        <authorList>
            <person name="Klenk H.-P."/>
        </authorList>
    </citation>
    <scope>NUCLEOTIDE SEQUENCE [LARGE SCALE GENOMIC DNA]</scope>
    <source>
        <strain evidence="4 5">DSM 19079</strain>
    </source>
</reference>
<dbReference type="Gene3D" id="1.10.357.10">
    <property type="entry name" value="Tetracycline Repressor, domain 2"/>
    <property type="match status" value="1"/>
</dbReference>
<evidence type="ECO:0000313" key="4">
    <source>
        <dbReference type="EMBL" id="MBB4881673.1"/>
    </source>
</evidence>
<name>A0A4Y8WUN5_9MICC</name>
<evidence type="ECO:0000256" key="1">
    <source>
        <dbReference type="ARBA" id="ARBA00023015"/>
    </source>
</evidence>
<dbReference type="GO" id="GO:0000976">
    <property type="term" value="F:transcription cis-regulatory region binding"/>
    <property type="evidence" value="ECO:0007669"/>
    <property type="project" value="TreeGrafter"/>
</dbReference>
<dbReference type="SUPFAM" id="SSF48498">
    <property type="entry name" value="Tetracyclin repressor-like, C-terminal domain"/>
    <property type="match status" value="1"/>
</dbReference>
<proteinExistence type="predicted"/>
<comment type="caution">
    <text evidence="4">The sequence shown here is derived from an EMBL/GenBank/DDBJ whole genome shotgun (WGS) entry which is preliminary data.</text>
</comment>
<protein>
    <submittedName>
        <fullName evidence="4">AcrR family transcriptional regulator</fullName>
    </submittedName>
</protein>
<dbReference type="Proteomes" id="UP000560081">
    <property type="component" value="Unassembled WGS sequence"/>
</dbReference>
<evidence type="ECO:0000256" key="2">
    <source>
        <dbReference type="ARBA" id="ARBA00023125"/>
    </source>
</evidence>
<organism evidence="4 5">
    <name type="scientific">Micrococcus flavus</name>
    <dbReference type="NCBI Taxonomy" id="384602"/>
    <lineage>
        <taxon>Bacteria</taxon>
        <taxon>Bacillati</taxon>
        <taxon>Actinomycetota</taxon>
        <taxon>Actinomycetes</taxon>
        <taxon>Micrococcales</taxon>
        <taxon>Micrococcaceae</taxon>
        <taxon>Micrococcus</taxon>
    </lineage>
</organism>
<dbReference type="PROSITE" id="PS50977">
    <property type="entry name" value="HTH_TETR_2"/>
    <property type="match status" value="1"/>
</dbReference>
<dbReference type="OrthoDB" id="3192968at2"/>